<dbReference type="InterPro" id="IPR029062">
    <property type="entry name" value="Class_I_gatase-like"/>
</dbReference>
<dbReference type="SMART" id="SM00342">
    <property type="entry name" value="HTH_ARAC"/>
    <property type="match status" value="1"/>
</dbReference>
<keyword evidence="2" id="KW-0238">DNA-binding</keyword>
<dbReference type="RefSeq" id="WP_155709196.1">
    <property type="nucleotide sequence ID" value="NZ_BMWU01000006.1"/>
</dbReference>
<dbReference type="GO" id="GO:0003700">
    <property type="term" value="F:DNA-binding transcription factor activity"/>
    <property type="evidence" value="ECO:0007669"/>
    <property type="project" value="InterPro"/>
</dbReference>
<dbReference type="SUPFAM" id="SSF52317">
    <property type="entry name" value="Class I glutamine amidotransferase-like"/>
    <property type="match status" value="1"/>
</dbReference>
<comment type="caution">
    <text evidence="5">The sequence shown here is derived from an EMBL/GenBank/DDBJ whole genome shotgun (WGS) entry which is preliminary data.</text>
</comment>
<feature type="domain" description="HTH araC/xylS-type" evidence="4">
    <location>
        <begin position="225"/>
        <end position="322"/>
    </location>
</feature>
<dbReference type="InterPro" id="IPR009057">
    <property type="entry name" value="Homeodomain-like_sf"/>
</dbReference>
<dbReference type="Pfam" id="PF01965">
    <property type="entry name" value="DJ-1_PfpI"/>
    <property type="match status" value="1"/>
</dbReference>
<dbReference type="InterPro" id="IPR002818">
    <property type="entry name" value="DJ-1/PfpI"/>
</dbReference>
<keyword evidence="6" id="KW-1185">Reference proteome</keyword>
<dbReference type="Gene3D" id="3.40.50.880">
    <property type="match status" value="1"/>
</dbReference>
<evidence type="ECO:0000256" key="3">
    <source>
        <dbReference type="ARBA" id="ARBA00023163"/>
    </source>
</evidence>
<dbReference type="PANTHER" id="PTHR43130:SF3">
    <property type="entry name" value="HTH-TYPE TRANSCRIPTIONAL REGULATOR RV1931C"/>
    <property type="match status" value="1"/>
</dbReference>
<evidence type="ECO:0000313" key="6">
    <source>
        <dbReference type="Proteomes" id="UP000431684"/>
    </source>
</evidence>
<dbReference type="InterPro" id="IPR052158">
    <property type="entry name" value="INH-QAR"/>
</dbReference>
<protein>
    <submittedName>
        <fullName evidence="5">Transcriptional regulator FtrA</fullName>
    </submittedName>
</protein>
<dbReference type="EMBL" id="WNWM01000002">
    <property type="protein sequence ID" value="MUI13397.1"/>
    <property type="molecule type" value="Genomic_DNA"/>
</dbReference>
<gene>
    <name evidence="5" type="primary">ftrA</name>
    <name evidence="5" type="ORF">GJV26_13135</name>
</gene>
<dbReference type="PANTHER" id="PTHR43130">
    <property type="entry name" value="ARAC-FAMILY TRANSCRIPTIONAL REGULATOR"/>
    <property type="match status" value="1"/>
</dbReference>
<dbReference type="SUPFAM" id="SSF46689">
    <property type="entry name" value="Homeodomain-like"/>
    <property type="match status" value="2"/>
</dbReference>
<dbReference type="Pfam" id="PF12833">
    <property type="entry name" value="HTH_18"/>
    <property type="match status" value="1"/>
</dbReference>
<dbReference type="NCBIfam" id="NF006902">
    <property type="entry name" value="PRK09393.1"/>
    <property type="match status" value="1"/>
</dbReference>
<dbReference type="PROSITE" id="PS01124">
    <property type="entry name" value="HTH_ARAC_FAMILY_2"/>
    <property type="match status" value="1"/>
</dbReference>
<dbReference type="PROSITE" id="PS00041">
    <property type="entry name" value="HTH_ARAC_FAMILY_1"/>
    <property type="match status" value="1"/>
</dbReference>
<accession>A0A6I3XAU4</accession>
<dbReference type="AlphaFoldDB" id="A0A6I3XAU4"/>
<evidence type="ECO:0000256" key="2">
    <source>
        <dbReference type="ARBA" id="ARBA00023125"/>
    </source>
</evidence>
<dbReference type="OrthoDB" id="9794896at2"/>
<dbReference type="Gene3D" id="1.10.10.60">
    <property type="entry name" value="Homeodomain-like"/>
    <property type="match status" value="1"/>
</dbReference>
<organism evidence="5 6">
    <name type="scientific">Pseudoduganella dura</name>
    <dbReference type="NCBI Taxonomy" id="321982"/>
    <lineage>
        <taxon>Bacteria</taxon>
        <taxon>Pseudomonadati</taxon>
        <taxon>Pseudomonadota</taxon>
        <taxon>Betaproteobacteria</taxon>
        <taxon>Burkholderiales</taxon>
        <taxon>Oxalobacteraceae</taxon>
        <taxon>Telluria group</taxon>
        <taxon>Pseudoduganella</taxon>
    </lineage>
</organism>
<evidence type="ECO:0000259" key="4">
    <source>
        <dbReference type="PROSITE" id="PS01124"/>
    </source>
</evidence>
<reference evidence="5 6" key="1">
    <citation type="submission" date="2019-11" db="EMBL/GenBank/DDBJ databases">
        <title>Draft Genome Sequences of Six Type Strains of the Genus Massilia.</title>
        <authorList>
            <person name="Miess H."/>
            <person name="Frediansyah A."/>
            <person name="Goeker M."/>
            <person name="Gross H."/>
        </authorList>
    </citation>
    <scope>NUCLEOTIDE SEQUENCE [LARGE SCALE GENOMIC DNA]</scope>
    <source>
        <strain evidence="5 6">DSM 17513</strain>
    </source>
</reference>
<keyword evidence="3" id="KW-0804">Transcription</keyword>
<sequence length="331" mass="35985">MPPPSPPLSSNRPHLVVALAYDGLCTFEFGCTVELFALDRPELGVHWYDFQVCAVERGPIRAAGGITIQARYAPALLKKADTIVIPGWRNADEPPPPALVAALRAAHARGARLCSICSGVFVLAAAGVLDGQRATTHWRYADRLARRHPAIQVEPDALYVDNGQVITSAGSAAGLDMLLHLVRRDYGARVGNMVAQRLVVAPHREGGQAQFLPRPMPADEAGRLARLMEWLRRHPAASHTVATMAERAAMSPRTLQRQFRDATGMGPAEWLTRERVAIAKELLESPLPLAQVAERAGFGSEETLRHHFRRLAATTPGAYRKAFLVAGTSVD</sequence>
<keyword evidence="1" id="KW-0805">Transcription regulation</keyword>
<dbReference type="GO" id="GO:0043565">
    <property type="term" value="F:sequence-specific DNA binding"/>
    <property type="evidence" value="ECO:0007669"/>
    <property type="project" value="InterPro"/>
</dbReference>
<dbReference type="Proteomes" id="UP000431684">
    <property type="component" value="Unassembled WGS sequence"/>
</dbReference>
<dbReference type="InterPro" id="IPR018060">
    <property type="entry name" value="HTH_AraC"/>
</dbReference>
<dbReference type="CDD" id="cd03137">
    <property type="entry name" value="GATase1_AraC_1"/>
    <property type="match status" value="1"/>
</dbReference>
<evidence type="ECO:0000256" key="1">
    <source>
        <dbReference type="ARBA" id="ARBA00023015"/>
    </source>
</evidence>
<proteinExistence type="predicted"/>
<dbReference type="InterPro" id="IPR018062">
    <property type="entry name" value="HTH_AraC-typ_CS"/>
</dbReference>
<name>A0A6I3XAU4_9BURK</name>
<evidence type="ECO:0000313" key="5">
    <source>
        <dbReference type="EMBL" id="MUI13397.1"/>
    </source>
</evidence>